<evidence type="ECO:0000313" key="1">
    <source>
        <dbReference type="EMBL" id="KAK1737661.1"/>
    </source>
</evidence>
<name>A0AAD8Y131_9STRA</name>
<dbReference type="Proteomes" id="UP001224775">
    <property type="component" value="Unassembled WGS sequence"/>
</dbReference>
<reference evidence="1" key="1">
    <citation type="submission" date="2023-06" db="EMBL/GenBank/DDBJ databases">
        <title>Survivors Of The Sea: Transcriptome response of Skeletonema marinoi to long-term dormancy.</title>
        <authorList>
            <person name="Pinder M.I.M."/>
            <person name="Kourtchenko O."/>
            <person name="Robertson E.K."/>
            <person name="Larsson T."/>
            <person name="Maumus F."/>
            <person name="Osuna-Cruz C.M."/>
            <person name="Vancaester E."/>
            <person name="Stenow R."/>
            <person name="Vandepoele K."/>
            <person name="Ploug H."/>
            <person name="Bruchert V."/>
            <person name="Godhe A."/>
            <person name="Topel M."/>
        </authorList>
    </citation>
    <scope>NUCLEOTIDE SEQUENCE</scope>
    <source>
        <strain evidence="1">R05AC</strain>
    </source>
</reference>
<dbReference type="AlphaFoldDB" id="A0AAD8Y131"/>
<accession>A0AAD8Y131</accession>
<organism evidence="1 2">
    <name type="scientific">Skeletonema marinoi</name>
    <dbReference type="NCBI Taxonomy" id="267567"/>
    <lineage>
        <taxon>Eukaryota</taxon>
        <taxon>Sar</taxon>
        <taxon>Stramenopiles</taxon>
        <taxon>Ochrophyta</taxon>
        <taxon>Bacillariophyta</taxon>
        <taxon>Coscinodiscophyceae</taxon>
        <taxon>Thalassiosirophycidae</taxon>
        <taxon>Thalassiosirales</taxon>
        <taxon>Skeletonemataceae</taxon>
        <taxon>Skeletonema</taxon>
        <taxon>Skeletonema marinoi-dohrnii complex</taxon>
    </lineage>
</organism>
<comment type="caution">
    <text evidence="1">The sequence shown here is derived from an EMBL/GenBank/DDBJ whole genome shotgun (WGS) entry which is preliminary data.</text>
</comment>
<evidence type="ECO:0000313" key="2">
    <source>
        <dbReference type="Proteomes" id="UP001224775"/>
    </source>
</evidence>
<gene>
    <name evidence="1" type="ORF">QTG54_011645</name>
</gene>
<keyword evidence="2" id="KW-1185">Reference proteome</keyword>
<dbReference type="EMBL" id="JATAAI010000024">
    <property type="protein sequence ID" value="KAK1737661.1"/>
    <property type="molecule type" value="Genomic_DNA"/>
</dbReference>
<dbReference type="Pfam" id="PF23670">
    <property type="entry name" value="PIGBOS1"/>
    <property type="match status" value="1"/>
</dbReference>
<dbReference type="InterPro" id="IPR057394">
    <property type="entry name" value="PIGBOS1"/>
</dbReference>
<proteinExistence type="predicted"/>
<protein>
    <submittedName>
        <fullName evidence="1">Uncharacterized protein</fullName>
    </submittedName>
</protein>
<sequence>MISRFETFQRMLGLKGGQFRRTGVTGGNIVVGVFLGVLSGKYIFEEPMQRYWAEKHAADAAAAGAISSSSSNGGKEN</sequence>